<dbReference type="OrthoDB" id="4402908at2759"/>
<dbReference type="STRING" id="441959.B8M3A0"/>
<dbReference type="InterPro" id="IPR021765">
    <property type="entry name" value="UstYa-like"/>
</dbReference>
<dbReference type="EMBL" id="EQ962653">
    <property type="protein sequence ID" value="EED22272.1"/>
    <property type="molecule type" value="Genomic_DNA"/>
</dbReference>
<dbReference type="InParanoid" id="B8M3A0"/>
<proteinExistence type="inferred from homology"/>
<dbReference type="GeneID" id="8103848"/>
<comment type="similarity">
    <text evidence="3">Belongs to the ustYa family.</text>
</comment>
<keyword evidence="4" id="KW-1133">Transmembrane helix</keyword>
<dbReference type="VEuPathDB" id="FungiDB:TSTA_095180"/>
<evidence type="ECO:0000256" key="4">
    <source>
        <dbReference type="SAM" id="Phobius"/>
    </source>
</evidence>
<dbReference type="HOGENOM" id="CLU_1103387_0_0_1"/>
<reference evidence="6" key="1">
    <citation type="journal article" date="2015" name="Genome Announc.">
        <title>Genome sequence of the AIDS-associated pathogen Penicillium marneffei (ATCC18224) and its near taxonomic relative Talaromyces stipitatus (ATCC10500).</title>
        <authorList>
            <person name="Nierman W.C."/>
            <person name="Fedorova-Abrams N.D."/>
            <person name="Andrianopoulos A."/>
        </authorList>
    </citation>
    <scope>NUCLEOTIDE SEQUENCE [LARGE SCALE GENOMIC DNA]</scope>
    <source>
        <strain evidence="6">ATCC 10500 / CBS 375.48 / QM 6759 / NRRL 1006</strain>
    </source>
</reference>
<protein>
    <submittedName>
        <fullName evidence="5">Uncharacterized protein</fullName>
    </submittedName>
</protein>
<keyword evidence="4" id="KW-0812">Transmembrane</keyword>
<dbReference type="AlphaFoldDB" id="B8M3A0"/>
<dbReference type="PhylomeDB" id="B8M3A0"/>
<evidence type="ECO:0000313" key="6">
    <source>
        <dbReference type="Proteomes" id="UP000001745"/>
    </source>
</evidence>
<name>B8M3A0_TALSN</name>
<evidence type="ECO:0000313" key="5">
    <source>
        <dbReference type="EMBL" id="EED22272.1"/>
    </source>
</evidence>
<organism evidence="5 6">
    <name type="scientific">Talaromyces stipitatus (strain ATCC 10500 / CBS 375.48 / QM 6759 / NRRL 1006)</name>
    <name type="common">Penicillium stipitatum</name>
    <dbReference type="NCBI Taxonomy" id="441959"/>
    <lineage>
        <taxon>Eukaryota</taxon>
        <taxon>Fungi</taxon>
        <taxon>Dikarya</taxon>
        <taxon>Ascomycota</taxon>
        <taxon>Pezizomycotina</taxon>
        <taxon>Eurotiomycetes</taxon>
        <taxon>Eurotiomycetidae</taxon>
        <taxon>Eurotiales</taxon>
        <taxon>Trichocomaceae</taxon>
        <taxon>Talaromyces</taxon>
        <taxon>Talaromyces sect. Talaromyces</taxon>
    </lineage>
</organism>
<keyword evidence="6" id="KW-1185">Reference proteome</keyword>
<keyword evidence="4" id="KW-0472">Membrane</keyword>
<feature type="transmembrane region" description="Helical" evidence="4">
    <location>
        <begin position="59"/>
        <end position="81"/>
    </location>
</feature>
<accession>B8M3A0</accession>
<gene>
    <name evidence="5" type="ORF">TSTA_095180</name>
</gene>
<dbReference type="eggNOG" id="ENOG502RQ03">
    <property type="taxonomic scope" value="Eukaryota"/>
</dbReference>
<evidence type="ECO:0000256" key="1">
    <source>
        <dbReference type="ARBA" id="ARBA00004685"/>
    </source>
</evidence>
<dbReference type="RefSeq" id="XP_002479235.1">
    <property type="nucleotide sequence ID" value="XM_002479190.1"/>
</dbReference>
<comment type="pathway">
    <text evidence="1">Mycotoxin biosynthesis.</text>
</comment>
<dbReference type="GO" id="GO:0043386">
    <property type="term" value="P:mycotoxin biosynthetic process"/>
    <property type="evidence" value="ECO:0007669"/>
    <property type="project" value="InterPro"/>
</dbReference>
<dbReference type="Pfam" id="PF11807">
    <property type="entry name" value="UstYa"/>
    <property type="match status" value="1"/>
</dbReference>
<evidence type="ECO:0000256" key="2">
    <source>
        <dbReference type="ARBA" id="ARBA00023002"/>
    </source>
</evidence>
<dbReference type="PANTHER" id="PTHR33365">
    <property type="entry name" value="YALI0B05434P"/>
    <property type="match status" value="1"/>
</dbReference>
<dbReference type="Proteomes" id="UP000001745">
    <property type="component" value="Unassembled WGS sequence"/>
</dbReference>
<dbReference type="GO" id="GO:0016491">
    <property type="term" value="F:oxidoreductase activity"/>
    <property type="evidence" value="ECO:0007669"/>
    <property type="project" value="UniProtKB-KW"/>
</dbReference>
<dbReference type="PANTHER" id="PTHR33365:SF11">
    <property type="entry name" value="TAT PATHWAY SIGNAL SEQUENCE"/>
    <property type="match status" value="1"/>
</dbReference>
<sequence>MELRHGFRLLKASVSEIFDQAQLRIAGHNYMEVEDFDQIDHPAGFEKAPRFITRNFRSALIGSFLIAALLSGIFIPIYTIIRVKERGTAIERGGPFPPRQFEQITFHGLNGNNNVWNNVLPVGAGWVVIDDPEGYNLPPGLPLNGHYNKYGLSWAHQYHCLRRLRLEFWVLIENRSTLVSVQLDETDVIPEVHELKHLEHCHEYLFQAILCNMDMTIEYSTGDGISHGTIDGLGISHTCTKRFSAQMLSSNM</sequence>
<keyword evidence="2" id="KW-0560">Oxidoreductase</keyword>
<evidence type="ECO:0000256" key="3">
    <source>
        <dbReference type="ARBA" id="ARBA00035112"/>
    </source>
</evidence>